<dbReference type="AlphaFoldDB" id="A0A1C7DQS9"/>
<reference evidence="4" key="2">
    <citation type="submission" date="2016-10" db="EMBL/GenBank/DDBJ databases">
        <authorList>
            <person name="See-Too W.S."/>
        </authorList>
    </citation>
    <scope>NUCLEOTIDE SEQUENCE [LARGE SCALE GENOMIC DNA]</scope>
    <source>
        <strain evidence="4">DSM 24743</strain>
    </source>
</reference>
<keyword evidence="1" id="KW-0812">Transmembrane</keyword>
<proteinExistence type="predicted"/>
<dbReference type="PANTHER" id="PTHR30590:SF2">
    <property type="entry name" value="INNER MEMBRANE PROTEIN"/>
    <property type="match status" value="1"/>
</dbReference>
<reference evidence="4" key="1">
    <citation type="submission" date="2016-07" db="EMBL/GenBank/DDBJ databases">
        <authorList>
            <person name="See-Too W.S."/>
        </authorList>
    </citation>
    <scope>NUCLEOTIDE SEQUENCE [LARGE SCALE GENOMIC DNA]</scope>
    <source>
        <strain evidence="4">DSM 24743</strain>
    </source>
</reference>
<dbReference type="STRING" id="1215089.BBI08_07880"/>
<feature type="transmembrane region" description="Helical" evidence="1">
    <location>
        <begin position="61"/>
        <end position="80"/>
    </location>
</feature>
<dbReference type="EMBL" id="CP016537">
    <property type="protein sequence ID" value="ANU13774.1"/>
    <property type="molecule type" value="Genomic_DNA"/>
</dbReference>
<dbReference type="Pfam" id="PF04235">
    <property type="entry name" value="DUF418"/>
    <property type="match status" value="1"/>
</dbReference>
<evidence type="ECO:0000259" key="2">
    <source>
        <dbReference type="Pfam" id="PF04235"/>
    </source>
</evidence>
<organism evidence="3 4">
    <name type="scientific">Planococcus halocryophilus</name>
    <dbReference type="NCBI Taxonomy" id="1215089"/>
    <lineage>
        <taxon>Bacteria</taxon>
        <taxon>Bacillati</taxon>
        <taxon>Bacillota</taxon>
        <taxon>Bacilli</taxon>
        <taxon>Bacillales</taxon>
        <taxon>Caryophanaceae</taxon>
        <taxon>Planococcus</taxon>
    </lineage>
</organism>
<dbReference type="KEGG" id="phc:BBI08_07880"/>
<dbReference type="PANTHER" id="PTHR30590">
    <property type="entry name" value="INNER MEMBRANE PROTEIN"/>
    <property type="match status" value="1"/>
</dbReference>
<dbReference type="RefSeq" id="WP_065528149.1">
    <property type="nucleotide sequence ID" value="NZ_CP016537.2"/>
</dbReference>
<accession>A0A1C7DQS9</accession>
<feature type="transmembrane region" description="Helical" evidence="1">
    <location>
        <begin position="92"/>
        <end position="110"/>
    </location>
</feature>
<gene>
    <name evidence="3" type="ORF">BBI08_07880</name>
</gene>
<feature type="transmembrane region" description="Helical" evidence="1">
    <location>
        <begin position="147"/>
        <end position="167"/>
    </location>
</feature>
<sequence>MNLQPVSTNERIKAIDLMRGFSLLGILLINMLAFHSPLSYIDPYKWFNGSVNEGIYLVIDIFIQASFYPLFAMLFGYGLAMQYMRAEAVGRPFMPLAVKRLMVLLLFGIIHAFLIWYGDILITYAIMGFLLLGLIRLPSRWLMSLGAVIYAVPHLLMLAILFIAAAADPNTYVGYMEIENSIQSYQSGSFAEIFSQRLADWTYSNNMIGFVFLAFTILPFLMFGAAAAKWQLIERTQEKRKLWLFLAIIPLLMGLALKSTPFLFDKNYAFVYLQDLFGGPLVAVGYAAMIALMAQKRSLQKLFSPIAKVGRMSITTYITQSILATFIFYSYGLGLYGKVDLLTGTLIAFGIFVVQLIFAELWLEKFSRGPLEMLWRKWTYGNNFEKTNNSKR</sequence>
<evidence type="ECO:0000313" key="4">
    <source>
        <dbReference type="Proteomes" id="UP000092687"/>
    </source>
</evidence>
<feature type="transmembrane region" description="Helical" evidence="1">
    <location>
        <begin position="314"/>
        <end position="336"/>
    </location>
</feature>
<feature type="transmembrane region" description="Helical" evidence="1">
    <location>
        <begin position="342"/>
        <end position="363"/>
    </location>
</feature>
<dbReference type="Proteomes" id="UP000092687">
    <property type="component" value="Chromosome"/>
</dbReference>
<keyword evidence="4" id="KW-1185">Reference proteome</keyword>
<feature type="transmembrane region" description="Helical" evidence="1">
    <location>
        <begin position="242"/>
        <end position="264"/>
    </location>
</feature>
<dbReference type="InterPro" id="IPR007349">
    <property type="entry name" value="DUF418"/>
</dbReference>
<dbReference type="InterPro" id="IPR052529">
    <property type="entry name" value="Bact_Transport_Assoc"/>
</dbReference>
<dbReference type="OrthoDB" id="9807744at2"/>
<feature type="transmembrane region" description="Helical" evidence="1">
    <location>
        <begin position="21"/>
        <end position="41"/>
    </location>
</feature>
<name>A0A1C7DQS9_9BACL</name>
<keyword evidence="1" id="KW-0472">Membrane</keyword>
<keyword evidence="1" id="KW-1133">Transmembrane helix</keyword>
<feature type="transmembrane region" description="Helical" evidence="1">
    <location>
        <begin position="207"/>
        <end position="230"/>
    </location>
</feature>
<feature type="transmembrane region" description="Helical" evidence="1">
    <location>
        <begin position="276"/>
        <end position="294"/>
    </location>
</feature>
<evidence type="ECO:0000256" key="1">
    <source>
        <dbReference type="SAM" id="Phobius"/>
    </source>
</evidence>
<feature type="domain" description="DUF418" evidence="2">
    <location>
        <begin position="227"/>
        <end position="381"/>
    </location>
</feature>
<evidence type="ECO:0000313" key="3">
    <source>
        <dbReference type="EMBL" id="ANU13774.1"/>
    </source>
</evidence>
<protein>
    <recommendedName>
        <fullName evidence="2">DUF418 domain-containing protein</fullName>
    </recommendedName>
</protein>
<feature type="transmembrane region" description="Helical" evidence="1">
    <location>
        <begin position="116"/>
        <end position="135"/>
    </location>
</feature>